<keyword evidence="1" id="KW-0732">Signal</keyword>
<dbReference type="AlphaFoldDB" id="A0A419VTU1"/>
<dbReference type="EMBL" id="RAPK01000002">
    <property type="protein sequence ID" value="RKD84128.1"/>
    <property type="molecule type" value="Genomic_DNA"/>
</dbReference>
<name>A0A419VTU1_9BACL</name>
<dbReference type="InterPro" id="IPR036366">
    <property type="entry name" value="PGBDSf"/>
</dbReference>
<dbReference type="Pfam" id="PF01471">
    <property type="entry name" value="PG_binding_1"/>
    <property type="match status" value="2"/>
</dbReference>
<feature type="signal peptide" evidence="1">
    <location>
        <begin position="1"/>
        <end position="26"/>
    </location>
</feature>
<evidence type="ECO:0000313" key="4">
    <source>
        <dbReference type="Proteomes" id="UP000285120"/>
    </source>
</evidence>
<dbReference type="Gene3D" id="1.10.101.10">
    <property type="entry name" value="PGBD-like superfamily/PGBD"/>
    <property type="match status" value="2"/>
</dbReference>
<evidence type="ECO:0000256" key="1">
    <source>
        <dbReference type="SAM" id="SignalP"/>
    </source>
</evidence>
<gene>
    <name evidence="3" type="ORF">ATL39_0061</name>
</gene>
<feature type="chain" id="PRO_5018979934" evidence="1">
    <location>
        <begin position="27"/>
        <end position="200"/>
    </location>
</feature>
<dbReference type="InterPro" id="IPR002477">
    <property type="entry name" value="Peptidoglycan-bd-like"/>
</dbReference>
<dbReference type="GO" id="GO:0016787">
    <property type="term" value="F:hydrolase activity"/>
    <property type="evidence" value="ECO:0007669"/>
    <property type="project" value="UniProtKB-KW"/>
</dbReference>
<reference evidence="3 4" key="1">
    <citation type="submission" date="2018-09" db="EMBL/GenBank/DDBJ databases">
        <title>Genomic Encyclopedia of Archaeal and Bacterial Type Strains, Phase II (KMG-II): from individual species to whole genera.</title>
        <authorList>
            <person name="Goeker M."/>
        </authorList>
    </citation>
    <scope>NUCLEOTIDE SEQUENCE [LARGE SCALE GENOMIC DNA]</scope>
    <source>
        <strain evidence="3 4">DSM 17008</strain>
    </source>
</reference>
<organism evidence="3 4">
    <name type="scientific">Sinobaca qinghaiensis</name>
    <dbReference type="NCBI Taxonomy" id="342944"/>
    <lineage>
        <taxon>Bacteria</taxon>
        <taxon>Bacillati</taxon>
        <taxon>Bacillota</taxon>
        <taxon>Bacilli</taxon>
        <taxon>Bacillales</taxon>
        <taxon>Sporolactobacillaceae</taxon>
        <taxon>Sinobaca</taxon>
    </lineage>
</organism>
<proteinExistence type="predicted"/>
<accession>A0A419VTU1</accession>
<keyword evidence="4" id="KW-1185">Reference proteome</keyword>
<evidence type="ECO:0000259" key="2">
    <source>
        <dbReference type="Pfam" id="PF01471"/>
    </source>
</evidence>
<protein>
    <submittedName>
        <fullName evidence="3">Peptidoglycan hydrolase-like protein with peptidoglycan-binding domain</fullName>
    </submittedName>
</protein>
<evidence type="ECO:0000313" key="3">
    <source>
        <dbReference type="EMBL" id="RKD84128.1"/>
    </source>
</evidence>
<dbReference type="InterPro" id="IPR036365">
    <property type="entry name" value="PGBD-like_sf"/>
</dbReference>
<feature type="domain" description="Peptidoglycan binding-like" evidence="2">
    <location>
        <begin position="71"/>
        <end position="125"/>
    </location>
</feature>
<dbReference type="Proteomes" id="UP000285120">
    <property type="component" value="Unassembled WGS sequence"/>
</dbReference>
<keyword evidence="3" id="KW-0378">Hydrolase</keyword>
<comment type="caution">
    <text evidence="3">The sequence shown here is derived from an EMBL/GenBank/DDBJ whole genome shotgun (WGS) entry which is preliminary data.</text>
</comment>
<sequence length="200" mass="21907">MRKFAKVSLAGALALGMVASPSASLASTYEGPSTTDYSAVETGHEEFNEDFNIFLALTNGDVILRQGDQRSDYVSEVQWLLDNSGFSTNVDGIFGPNTADSVRSYQDTFGLAVDGVVGPNTYQSLSDPESYPNELFSYGDRGDYVTQIQRTLTVDRGMEMAVDGIFGIETERNIRAYQEYSGLQVDGVVGPETWDSIFQR</sequence>
<feature type="domain" description="Peptidoglycan binding-like" evidence="2">
    <location>
        <begin position="142"/>
        <end position="196"/>
    </location>
</feature>
<dbReference type="RefSeq" id="WP_170146784.1">
    <property type="nucleotide sequence ID" value="NZ_RAPK01000002.1"/>
</dbReference>
<dbReference type="SUPFAM" id="SSF47090">
    <property type="entry name" value="PGBD-like"/>
    <property type="match status" value="2"/>
</dbReference>